<evidence type="ECO:0000256" key="2">
    <source>
        <dbReference type="ARBA" id="ARBA00022553"/>
    </source>
</evidence>
<dbReference type="SMART" id="SM00462">
    <property type="entry name" value="PTB"/>
    <property type="match status" value="1"/>
</dbReference>
<gene>
    <name evidence="7" type="ORF">PYW07_006896</name>
</gene>
<dbReference type="InterPro" id="IPR036034">
    <property type="entry name" value="PDZ_sf"/>
</dbReference>
<proteinExistence type="predicted"/>
<dbReference type="GO" id="GO:0005737">
    <property type="term" value="C:cytoplasm"/>
    <property type="evidence" value="ECO:0007669"/>
    <property type="project" value="TreeGrafter"/>
</dbReference>
<evidence type="ECO:0000313" key="8">
    <source>
        <dbReference type="Proteomes" id="UP001231518"/>
    </source>
</evidence>
<dbReference type="SMART" id="SM00228">
    <property type="entry name" value="PDZ"/>
    <property type="match status" value="2"/>
</dbReference>
<dbReference type="Gene3D" id="2.30.29.30">
    <property type="entry name" value="Pleckstrin-homology domain (PH domain)/Phosphotyrosine-binding domain (PTB)"/>
    <property type="match status" value="1"/>
</dbReference>
<feature type="domain" description="PDZ" evidence="6">
    <location>
        <begin position="1223"/>
        <end position="1298"/>
    </location>
</feature>
<feature type="compositionally biased region" description="Basic and acidic residues" evidence="4">
    <location>
        <begin position="38"/>
        <end position="54"/>
    </location>
</feature>
<dbReference type="InterPro" id="IPR001478">
    <property type="entry name" value="PDZ"/>
</dbReference>
<feature type="compositionally biased region" description="Low complexity" evidence="4">
    <location>
        <begin position="892"/>
        <end position="906"/>
    </location>
</feature>
<reference evidence="7" key="1">
    <citation type="submission" date="2023-03" db="EMBL/GenBank/DDBJ databases">
        <title>Chromosome-level genomes of two armyworms, Mythimna separata and Mythimna loreyi, provide insights into the biosynthesis and reception of sex pheromones.</title>
        <authorList>
            <person name="Zhao H."/>
        </authorList>
    </citation>
    <scope>NUCLEOTIDE SEQUENCE</scope>
    <source>
        <strain evidence="7">BeijingLab</strain>
        <tissue evidence="7">Pupa</tissue>
    </source>
</reference>
<keyword evidence="3" id="KW-0677">Repeat</keyword>
<dbReference type="InterPro" id="IPR006020">
    <property type="entry name" value="PTB/PI_dom"/>
</dbReference>
<evidence type="ECO:0000256" key="3">
    <source>
        <dbReference type="ARBA" id="ARBA00022737"/>
    </source>
</evidence>
<dbReference type="Pfam" id="PF00595">
    <property type="entry name" value="PDZ"/>
    <property type="match status" value="2"/>
</dbReference>
<dbReference type="CDD" id="cd06720">
    <property type="entry name" value="PDZ1_APBA1_3-like"/>
    <property type="match status" value="1"/>
</dbReference>
<evidence type="ECO:0008006" key="9">
    <source>
        <dbReference type="Google" id="ProtNLM"/>
    </source>
</evidence>
<evidence type="ECO:0000256" key="4">
    <source>
        <dbReference type="SAM" id="MobiDB-lite"/>
    </source>
</evidence>
<keyword evidence="1" id="KW-0813">Transport</keyword>
<dbReference type="FunFam" id="2.30.42.10:FF:000007">
    <property type="entry name" value="Amyloid beta A4 protein-binding family A member"/>
    <property type="match status" value="1"/>
</dbReference>
<comment type="caution">
    <text evidence="7">The sequence shown here is derived from an EMBL/GenBank/DDBJ whole genome shotgun (WGS) entry which is preliminary data.</text>
</comment>
<feature type="compositionally biased region" description="Basic and acidic residues" evidence="4">
    <location>
        <begin position="960"/>
        <end position="982"/>
    </location>
</feature>
<dbReference type="EMBL" id="JARGEI010000002">
    <property type="protein sequence ID" value="KAJ8735276.1"/>
    <property type="molecule type" value="Genomic_DNA"/>
</dbReference>
<sequence length="1394" mass="151761">MNAAPPRADGAGDSTPGSDVGERITRLFPKCRPKNMQHAHDRLTSSLEGRDRDANNVNNASSDEERGNESQLVILNSKGGTYKLRDSRIIEIAGGRELYSQSRTKAVRKLRHNNTHKHNLRNKVRSLTKDTVDYATDNLSNETWQASARYVNKVRSLTKDTVDYATDNLSNEISLHRINNEPKKMISRHTSPSYTNGDRDVILDQTAMGIPKNSSPILDPHKTTDVSTKSSPIAVVADGEVVVFDDSDDWKGLRTEPEASDDEIDISVKRTLDNIKNGDTSDVLNCKSEVSDGSESSPSRDDVRLSDASPSGVWLSGDEDKSRLTRVIGELPIAEYEGSPRRYGVGTQKPTRSPRPGFPQRVVTESRDISPPSGSAAFDYLYEFSETRKVLEEFFRCPTNAGQPQINNLIANDEIVNFQELDYELRRQPQECPSENGLEGGSDSDWPHVTDALDSPHQAHNHTNFLGLQVRSAGLGGAYPTPNVRELSVGAAWSGSGSPAAARADVPFALSTDSSDSASDDRELSLMLMENELSEMKGNMHTVAQCAGGAYRPSARADVPFALSTDSSDSASDDRELSLMLMENELSEMKGNMHTVAQCAGGAYRPSARADVPFALSTDSSDSASDDRELSLMLMENELSEMKGNMHTVAQCAGGAYRPSARADVPFALSTDSSDSASDDRELSLMLMENELSEMKGNMHTVAQCAGGAYRPSARADVPFALSTDSSDSASDDRELSLMLMENELSEMKGNMHTVAQCPGGAYRPSARADVPFALSTDSSDSASDDRELSLMLMENELSEMKAVVMDTNRVVVTHLPVVEDGLSSGHASDTDNNNQMIQTHSTVIKEIVENGTSADPHVLSDADLHSLDPLVCSEPAPPPPAPAPHRPPSPGAAHAPHAPLAPHTQHTPHHHHAHHDDVYPRKRPSSAQSTESVEIKPTSGDEDEADTDLETDRLLGQQRTDDQGFFDDKDKDGKKKSKNKEDVTRSVLIEGVLFRARYLGSTQLACEGQPTKATRMLQAEEAVSRIKAPEGENQPSTEVDLFISTEKIMVLNTELKEIMMDHALRTISYIADIGDLVVLMARRRFVPHENDSDQPKLNRTPKMICHVFESEEAQFIAQSIGQAFQVAYMEFLKANGIEDHSFVKEMDYQEVLNSQEIFGDELQMFAKKELQKEVVVPKTKGEILGVVVVESGWGSMLPTVVIANLAPAGAAARCGQLNIVEILAVEVVETGWGSMLPTVVIANLAPAGAAARCGQLNIGDQIIAINGVSLVGLPLSTCQTYIKNSKNQTVVKLTVVPCAPVVEVKIKRPDTKYQLGFSVQNGVICSLLRGGIAERGGVRVGHRIIEINAQSVVAVPHERIVNLLATSVGEILMKTMPTSMFRLLTGQENPVFI</sequence>
<dbReference type="Gene3D" id="2.30.42.10">
    <property type="match status" value="3"/>
</dbReference>
<feature type="region of interest" description="Disordered" evidence="4">
    <location>
        <begin position="870"/>
        <end position="982"/>
    </location>
</feature>
<organism evidence="7 8">
    <name type="scientific">Mythimna separata</name>
    <name type="common">Oriental armyworm</name>
    <name type="synonym">Pseudaletia separata</name>
    <dbReference type="NCBI Taxonomy" id="271217"/>
    <lineage>
        <taxon>Eukaryota</taxon>
        <taxon>Metazoa</taxon>
        <taxon>Ecdysozoa</taxon>
        <taxon>Arthropoda</taxon>
        <taxon>Hexapoda</taxon>
        <taxon>Insecta</taxon>
        <taxon>Pterygota</taxon>
        <taxon>Neoptera</taxon>
        <taxon>Endopterygota</taxon>
        <taxon>Lepidoptera</taxon>
        <taxon>Glossata</taxon>
        <taxon>Ditrysia</taxon>
        <taxon>Noctuoidea</taxon>
        <taxon>Noctuidae</taxon>
        <taxon>Noctuinae</taxon>
        <taxon>Hadenini</taxon>
        <taxon>Mythimna</taxon>
    </lineage>
</organism>
<dbReference type="PROSITE" id="PS50106">
    <property type="entry name" value="PDZ"/>
    <property type="match status" value="2"/>
</dbReference>
<keyword evidence="2" id="KW-0597">Phosphoprotein</keyword>
<dbReference type="PROSITE" id="PS01179">
    <property type="entry name" value="PID"/>
    <property type="match status" value="1"/>
</dbReference>
<accession>A0AAD7Z219</accession>
<dbReference type="Proteomes" id="UP001231518">
    <property type="component" value="Chromosome 2"/>
</dbReference>
<dbReference type="CDD" id="cd01208">
    <property type="entry name" value="PTB_X11"/>
    <property type="match status" value="1"/>
</dbReference>
<dbReference type="CDD" id="cd06793">
    <property type="entry name" value="PDZ2_APBA1_3-like"/>
    <property type="match status" value="1"/>
</dbReference>
<feature type="domain" description="PDZ" evidence="6">
    <location>
        <begin position="1304"/>
        <end position="1380"/>
    </location>
</feature>
<name>A0AAD7Z219_MYTSE</name>
<feature type="compositionally biased region" description="Acidic residues" evidence="4">
    <location>
        <begin position="941"/>
        <end position="950"/>
    </location>
</feature>
<evidence type="ECO:0000313" key="7">
    <source>
        <dbReference type="EMBL" id="KAJ8735276.1"/>
    </source>
</evidence>
<protein>
    <recommendedName>
        <fullName evidence="9">Protein lin-10</fullName>
    </recommendedName>
</protein>
<dbReference type="PANTHER" id="PTHR12345">
    <property type="entry name" value="SYNTENIN RELATED"/>
    <property type="match status" value="1"/>
</dbReference>
<feature type="region of interest" description="Disordered" evidence="4">
    <location>
        <begin position="1"/>
        <end position="70"/>
    </location>
</feature>
<dbReference type="GO" id="GO:0005886">
    <property type="term" value="C:plasma membrane"/>
    <property type="evidence" value="ECO:0007669"/>
    <property type="project" value="TreeGrafter"/>
</dbReference>
<feature type="region of interest" description="Disordered" evidence="4">
    <location>
        <begin position="340"/>
        <end position="370"/>
    </location>
</feature>
<dbReference type="InterPro" id="IPR051230">
    <property type="entry name" value="APP-Binding"/>
</dbReference>
<dbReference type="SUPFAM" id="SSF50156">
    <property type="entry name" value="PDZ domain-like"/>
    <property type="match status" value="2"/>
</dbReference>
<feature type="compositionally biased region" description="Pro residues" evidence="4">
    <location>
        <begin position="876"/>
        <end position="891"/>
    </location>
</feature>
<evidence type="ECO:0000259" key="6">
    <source>
        <dbReference type="PROSITE" id="PS50106"/>
    </source>
</evidence>
<evidence type="ECO:0000259" key="5">
    <source>
        <dbReference type="PROSITE" id="PS01179"/>
    </source>
</evidence>
<feature type="region of interest" description="Disordered" evidence="4">
    <location>
        <begin position="275"/>
        <end position="317"/>
    </location>
</feature>
<dbReference type="InterPro" id="IPR011993">
    <property type="entry name" value="PH-like_dom_sf"/>
</dbReference>
<keyword evidence="8" id="KW-1185">Reference proteome</keyword>
<dbReference type="GO" id="GO:0043197">
    <property type="term" value="C:dendritic spine"/>
    <property type="evidence" value="ECO:0007669"/>
    <property type="project" value="TreeGrafter"/>
</dbReference>
<dbReference type="GO" id="GO:0007268">
    <property type="term" value="P:chemical synaptic transmission"/>
    <property type="evidence" value="ECO:0007669"/>
    <property type="project" value="TreeGrafter"/>
</dbReference>
<feature type="region of interest" description="Disordered" evidence="4">
    <location>
        <begin position="431"/>
        <end position="460"/>
    </location>
</feature>
<dbReference type="Pfam" id="PF00640">
    <property type="entry name" value="PID"/>
    <property type="match status" value="1"/>
</dbReference>
<feature type="domain" description="PID" evidence="5">
    <location>
        <begin position="992"/>
        <end position="1139"/>
    </location>
</feature>
<dbReference type="FunFam" id="2.30.29.30:FF:000207">
    <property type="entry name" value="Protein CBR-LIN-10, isoform a"/>
    <property type="match status" value="1"/>
</dbReference>
<evidence type="ECO:0000256" key="1">
    <source>
        <dbReference type="ARBA" id="ARBA00022448"/>
    </source>
</evidence>
<dbReference type="PANTHER" id="PTHR12345:SF16">
    <property type="entry name" value="X11L, ISOFORM F-RELATED"/>
    <property type="match status" value="1"/>
</dbReference>
<dbReference type="SUPFAM" id="SSF50729">
    <property type="entry name" value="PH domain-like"/>
    <property type="match status" value="1"/>
</dbReference>